<dbReference type="PANTHER" id="PTHR43567:SF5">
    <property type="entry name" value="HYPOTHETICAL CYTOSOLIC PROTEIN"/>
    <property type="match status" value="1"/>
</dbReference>
<dbReference type="GO" id="GO:0010181">
    <property type="term" value="F:FMN binding"/>
    <property type="evidence" value="ECO:0007669"/>
    <property type="project" value="InterPro"/>
</dbReference>
<gene>
    <name evidence="3" type="ORF">Dia5BBH33_13090</name>
</gene>
<dbReference type="Proteomes" id="UP000320585">
    <property type="component" value="Chromosome"/>
</dbReference>
<dbReference type="AlphaFoldDB" id="A0A8D5A4Y2"/>
<evidence type="ECO:0000256" key="1">
    <source>
        <dbReference type="ARBA" id="ARBA00038054"/>
    </source>
</evidence>
<dbReference type="Gene3D" id="2.30.110.10">
    <property type="entry name" value="Electron Transport, Fmn-binding Protein, Chain A"/>
    <property type="match status" value="1"/>
</dbReference>
<proteinExistence type="inferred from homology"/>
<evidence type="ECO:0000259" key="2">
    <source>
        <dbReference type="Pfam" id="PF01613"/>
    </source>
</evidence>
<dbReference type="KEGG" id="dho:Dia5BBH33_13090"/>
<dbReference type="RefSeq" id="WP_143332614.1">
    <property type="nucleotide sequence ID" value="NZ_AP019697.1"/>
</dbReference>
<dbReference type="InterPro" id="IPR012349">
    <property type="entry name" value="Split_barrel_FMN-bd"/>
</dbReference>
<protein>
    <submittedName>
        <fullName evidence="3">Flavin reductase</fullName>
    </submittedName>
</protein>
<dbReference type="PANTHER" id="PTHR43567">
    <property type="entry name" value="FLAVOREDOXIN-RELATED-RELATED"/>
    <property type="match status" value="1"/>
</dbReference>
<sequence length="171" mass="19399">MSFKEIPVEECGINPFADLSKYCIVTAGNKEKCNPMLVTWGSFGVMWRKPTATIYIRQSRFTKTILDSQDYYTLSVLPVSYKPKESYMGSHSGRDGDKFEGSGLTPCFIGDEAAAVEEADLILVCKKIYSHEMSSEFYTDKETYQRWNEGRQAGNNHSVFMGEIVKVLKKE</sequence>
<dbReference type="Pfam" id="PF01613">
    <property type="entry name" value="Flavin_Reduct"/>
    <property type="match status" value="1"/>
</dbReference>
<dbReference type="EMBL" id="AP019697">
    <property type="protein sequence ID" value="BBK25374.1"/>
    <property type="molecule type" value="Genomic_DNA"/>
</dbReference>
<dbReference type="SUPFAM" id="SSF50475">
    <property type="entry name" value="FMN-binding split barrel"/>
    <property type="match status" value="1"/>
</dbReference>
<keyword evidence="4" id="KW-1185">Reference proteome</keyword>
<dbReference type="GO" id="GO:0016646">
    <property type="term" value="F:oxidoreductase activity, acting on the CH-NH group of donors, NAD or NADP as acceptor"/>
    <property type="evidence" value="ECO:0007669"/>
    <property type="project" value="UniProtKB-ARBA"/>
</dbReference>
<feature type="domain" description="Flavin reductase like" evidence="2">
    <location>
        <begin position="22"/>
        <end position="167"/>
    </location>
</feature>
<evidence type="ECO:0000313" key="4">
    <source>
        <dbReference type="Proteomes" id="UP000320585"/>
    </source>
</evidence>
<name>A0A8D5A4Y2_9FIRM</name>
<dbReference type="OrthoDB" id="9791490at2"/>
<accession>A0A8D5A4Y2</accession>
<dbReference type="InterPro" id="IPR052174">
    <property type="entry name" value="Flavoredoxin"/>
</dbReference>
<evidence type="ECO:0000313" key="3">
    <source>
        <dbReference type="EMBL" id="BBK25374.1"/>
    </source>
</evidence>
<reference evidence="4" key="1">
    <citation type="submission" date="2019-05" db="EMBL/GenBank/DDBJ databases">
        <title>Complete genome sequencing of Dialister sp. strain 5BBH33.</title>
        <authorList>
            <person name="Sakamoto M."/>
            <person name="Murakami T."/>
            <person name="Mori H."/>
        </authorList>
    </citation>
    <scope>NUCLEOTIDE SEQUENCE [LARGE SCALE GENOMIC DNA]</scope>
    <source>
        <strain evidence="4">5BBH33</strain>
    </source>
</reference>
<comment type="similarity">
    <text evidence="1">Belongs to the flavoredoxin family.</text>
</comment>
<dbReference type="InterPro" id="IPR002563">
    <property type="entry name" value="Flavin_Rdtase-like_dom"/>
</dbReference>
<organism evidence="3 4">
    <name type="scientific">Dialister hominis</name>
    <dbReference type="NCBI Taxonomy" id="2582419"/>
    <lineage>
        <taxon>Bacteria</taxon>
        <taxon>Bacillati</taxon>
        <taxon>Bacillota</taxon>
        <taxon>Negativicutes</taxon>
        <taxon>Veillonellales</taxon>
        <taxon>Veillonellaceae</taxon>
        <taxon>Dialister</taxon>
    </lineage>
</organism>
<dbReference type="GeneID" id="92716535"/>